<feature type="transmembrane region" description="Helical" evidence="6">
    <location>
        <begin position="154"/>
        <end position="174"/>
    </location>
</feature>
<evidence type="ECO:0000313" key="8">
    <source>
        <dbReference type="Proteomes" id="UP000650533"/>
    </source>
</evidence>
<evidence type="ECO:0000256" key="5">
    <source>
        <dbReference type="ARBA" id="ARBA00023136"/>
    </source>
</evidence>
<dbReference type="GO" id="GO:0016020">
    <property type="term" value="C:membrane"/>
    <property type="evidence" value="ECO:0007669"/>
    <property type="project" value="UniProtKB-SubCell"/>
</dbReference>
<proteinExistence type="predicted"/>
<dbReference type="PANTHER" id="PTHR43791">
    <property type="entry name" value="PERMEASE-RELATED"/>
    <property type="match status" value="1"/>
</dbReference>
<protein>
    <submittedName>
        <fullName evidence="7">Major facilitator superfamily transporter</fullName>
    </submittedName>
</protein>
<evidence type="ECO:0000256" key="6">
    <source>
        <dbReference type="SAM" id="Phobius"/>
    </source>
</evidence>
<evidence type="ECO:0000256" key="2">
    <source>
        <dbReference type="ARBA" id="ARBA00022448"/>
    </source>
</evidence>
<evidence type="ECO:0000256" key="4">
    <source>
        <dbReference type="ARBA" id="ARBA00022989"/>
    </source>
</evidence>
<keyword evidence="5 6" id="KW-0472">Membrane</keyword>
<dbReference type="AlphaFoldDB" id="A0A8H8NNC7"/>
<comment type="subcellular location">
    <subcellularLocation>
        <location evidence="1">Membrane</location>
        <topology evidence="1">Multi-pass membrane protein</topology>
    </subcellularLocation>
</comment>
<dbReference type="KEGG" id="rsx:RhiXN_03679"/>
<dbReference type="GeneID" id="67025959"/>
<evidence type="ECO:0000313" key="7">
    <source>
        <dbReference type="EMBL" id="QRW15678.1"/>
    </source>
</evidence>
<organism evidence="7 8">
    <name type="scientific">Rhizoctonia solani</name>
    <dbReference type="NCBI Taxonomy" id="456999"/>
    <lineage>
        <taxon>Eukaryota</taxon>
        <taxon>Fungi</taxon>
        <taxon>Dikarya</taxon>
        <taxon>Basidiomycota</taxon>
        <taxon>Agaricomycotina</taxon>
        <taxon>Agaricomycetes</taxon>
        <taxon>Cantharellales</taxon>
        <taxon>Ceratobasidiaceae</taxon>
        <taxon>Rhizoctonia</taxon>
    </lineage>
</organism>
<keyword evidence="4 6" id="KW-1133">Transmembrane helix</keyword>
<dbReference type="InterPro" id="IPR036259">
    <property type="entry name" value="MFS_trans_sf"/>
</dbReference>
<dbReference type="EMBL" id="CP059658">
    <property type="protein sequence ID" value="QRW15678.1"/>
    <property type="molecule type" value="Genomic_DNA"/>
</dbReference>
<keyword evidence="2" id="KW-0813">Transport</keyword>
<feature type="transmembrane region" description="Helical" evidence="6">
    <location>
        <begin position="110"/>
        <end position="142"/>
    </location>
</feature>
<dbReference type="SUPFAM" id="SSF103473">
    <property type="entry name" value="MFS general substrate transporter"/>
    <property type="match status" value="2"/>
</dbReference>
<name>A0A8H8NNC7_9AGAM</name>
<feature type="transmembrane region" description="Helical" evidence="6">
    <location>
        <begin position="38"/>
        <end position="58"/>
    </location>
</feature>
<sequence length="272" mass="30205">MNWAEDCNSLLCNAFGGLLAAGILDGMQGKLGHAAWRWLFYIEGALTMAVAVLAIFVLPDFPNTTRWLSPEERRLAEVRMAEDVGGEVDKDSSEEGHLYGFFLAMKDWKVWWLAVALTGITIGLSFNAYFPYAGLIVLLSWVSNSIPRPPAKRAVALAFINAFSQLGNVAGSYVWPKEWSPTYRKSYVICIACFALAIAMALFLRQHLAHLNKRLDRGEAVEGISERAEAIAEAAELEGVPVEELRSRRQGSDFCTEERDYVPKELGVILTL</sequence>
<dbReference type="GO" id="GO:0022857">
    <property type="term" value="F:transmembrane transporter activity"/>
    <property type="evidence" value="ECO:0007669"/>
    <property type="project" value="TreeGrafter"/>
</dbReference>
<accession>A0A8H8NNC7</accession>
<evidence type="ECO:0000256" key="3">
    <source>
        <dbReference type="ARBA" id="ARBA00022692"/>
    </source>
</evidence>
<reference evidence="7" key="1">
    <citation type="submission" date="2020-05" db="EMBL/GenBank/DDBJ databases">
        <title>Evolutionary and genomic comparisons of hybrid uninucleate and nonhybrid Rhizoctonia fungi.</title>
        <authorList>
            <person name="Li C."/>
            <person name="Chen X."/>
        </authorList>
    </citation>
    <scope>NUCLEOTIDE SEQUENCE</scope>
    <source>
        <strain evidence="7">AG-1 IA</strain>
    </source>
</reference>
<dbReference type="RefSeq" id="XP_043175915.1">
    <property type="nucleotide sequence ID" value="XM_043323496.1"/>
</dbReference>
<dbReference type="Proteomes" id="UP000650533">
    <property type="component" value="Chromosome 1"/>
</dbReference>
<dbReference type="PANTHER" id="PTHR43791:SF6">
    <property type="entry name" value="TRANSPORTER, PUTATIVE (AFU_ORTHOLOGUE AFUA_1G16690)-RELATED"/>
    <property type="match status" value="1"/>
</dbReference>
<feature type="transmembrane region" description="Helical" evidence="6">
    <location>
        <begin position="186"/>
        <end position="204"/>
    </location>
</feature>
<dbReference type="Gene3D" id="1.20.1250.20">
    <property type="entry name" value="MFS general substrate transporter like domains"/>
    <property type="match status" value="2"/>
</dbReference>
<gene>
    <name evidence="7" type="ORF">RhiXN_03679</name>
</gene>
<evidence type="ECO:0000256" key="1">
    <source>
        <dbReference type="ARBA" id="ARBA00004141"/>
    </source>
</evidence>
<keyword evidence="3 6" id="KW-0812">Transmembrane</keyword>